<dbReference type="Gene3D" id="3.40.50.1820">
    <property type="entry name" value="alpha/beta hydrolase"/>
    <property type="match status" value="1"/>
</dbReference>
<dbReference type="Pfam" id="PF05057">
    <property type="entry name" value="DUF676"/>
    <property type="match status" value="1"/>
</dbReference>
<reference evidence="4" key="1">
    <citation type="journal article" date="2019" name="Int. J. Syst. Evol. Microbiol.">
        <title>The Global Catalogue of Microorganisms (GCM) 10K type strain sequencing project: providing services to taxonomists for standard genome sequencing and annotation.</title>
        <authorList>
            <consortium name="The Broad Institute Genomics Platform"/>
            <consortium name="The Broad Institute Genome Sequencing Center for Infectious Disease"/>
            <person name="Wu L."/>
            <person name="Ma J."/>
        </authorList>
    </citation>
    <scope>NUCLEOTIDE SEQUENCE [LARGE SCALE GENOMIC DNA]</scope>
    <source>
        <strain evidence="4">CGMCC 4.7275</strain>
    </source>
</reference>
<dbReference type="Proteomes" id="UP000660265">
    <property type="component" value="Unassembled WGS sequence"/>
</dbReference>
<evidence type="ECO:0000259" key="2">
    <source>
        <dbReference type="Pfam" id="PF05057"/>
    </source>
</evidence>
<gene>
    <name evidence="3" type="ORF">GCM10011583_62190</name>
</gene>
<sequence>MYRGSSRPSAVLSAAVALLLAFLASPALASGAHSDSPGTAQAEARRVAGKSAAVYYLKGYSRDENPTVNCRAYWGQLPKAMRDWGWNGPVHHAGYYKGDKNCQVKLAAKDQSVSIRTLGRQLARHIYDNYTSKGRPVKLVAHSMGGLVARAALTGVQRQEAGFPESLWVEDVVTFDTGHQGHNWTGFCGTRQCKDQRGGSSFLKTWALNNPQGTGGTDWTLLSVDEFPSPDRVTTRSALGMNSNHFVHYKYFQANHGNLPEKVSGDFKFWYQRVGHPVRHVGQGASPGRMADLALSTARW</sequence>
<dbReference type="InterPro" id="IPR007751">
    <property type="entry name" value="DUF676_lipase-like"/>
</dbReference>
<organism evidence="3 4">
    <name type="scientific">Streptomyces camponoticapitis</name>
    <dbReference type="NCBI Taxonomy" id="1616125"/>
    <lineage>
        <taxon>Bacteria</taxon>
        <taxon>Bacillati</taxon>
        <taxon>Actinomycetota</taxon>
        <taxon>Actinomycetes</taxon>
        <taxon>Kitasatosporales</taxon>
        <taxon>Streptomycetaceae</taxon>
        <taxon>Streptomyces</taxon>
    </lineage>
</organism>
<accession>A0ABQ2EQM1</accession>
<keyword evidence="1" id="KW-0732">Signal</keyword>
<comment type="caution">
    <text evidence="3">The sequence shown here is derived from an EMBL/GenBank/DDBJ whole genome shotgun (WGS) entry which is preliminary data.</text>
</comment>
<evidence type="ECO:0000313" key="3">
    <source>
        <dbReference type="EMBL" id="GGK21738.1"/>
    </source>
</evidence>
<evidence type="ECO:0000256" key="1">
    <source>
        <dbReference type="SAM" id="SignalP"/>
    </source>
</evidence>
<feature type="chain" id="PRO_5045558852" description="DUF676 domain-containing protein" evidence="1">
    <location>
        <begin position="30"/>
        <end position="300"/>
    </location>
</feature>
<feature type="domain" description="DUF676" evidence="2">
    <location>
        <begin position="114"/>
        <end position="177"/>
    </location>
</feature>
<dbReference type="RefSeq" id="WP_229701254.1">
    <property type="nucleotide sequence ID" value="NZ_BMMV01000026.1"/>
</dbReference>
<name>A0ABQ2EQM1_9ACTN</name>
<evidence type="ECO:0000313" key="4">
    <source>
        <dbReference type="Proteomes" id="UP000660265"/>
    </source>
</evidence>
<proteinExistence type="predicted"/>
<dbReference type="EMBL" id="BMMV01000026">
    <property type="protein sequence ID" value="GGK21738.1"/>
    <property type="molecule type" value="Genomic_DNA"/>
</dbReference>
<protein>
    <recommendedName>
        <fullName evidence="2">DUF676 domain-containing protein</fullName>
    </recommendedName>
</protein>
<dbReference type="InterPro" id="IPR029058">
    <property type="entry name" value="AB_hydrolase_fold"/>
</dbReference>
<feature type="signal peptide" evidence="1">
    <location>
        <begin position="1"/>
        <end position="29"/>
    </location>
</feature>
<keyword evidence="4" id="KW-1185">Reference proteome</keyword>
<dbReference type="SUPFAM" id="SSF53474">
    <property type="entry name" value="alpha/beta-Hydrolases"/>
    <property type="match status" value="1"/>
</dbReference>